<dbReference type="PANTHER" id="PTHR33067">
    <property type="entry name" value="RNA-DIRECTED DNA POLYMERASE-RELATED"/>
    <property type="match status" value="1"/>
</dbReference>
<dbReference type="EMBL" id="QJKJ01009899">
    <property type="protein sequence ID" value="RDX75209.1"/>
    <property type="molecule type" value="Genomic_DNA"/>
</dbReference>
<evidence type="ECO:0000313" key="2">
    <source>
        <dbReference type="Proteomes" id="UP000257109"/>
    </source>
</evidence>
<organism evidence="1 2">
    <name type="scientific">Mucuna pruriens</name>
    <name type="common">Velvet bean</name>
    <name type="synonym">Dolichos pruriens</name>
    <dbReference type="NCBI Taxonomy" id="157652"/>
    <lineage>
        <taxon>Eukaryota</taxon>
        <taxon>Viridiplantae</taxon>
        <taxon>Streptophyta</taxon>
        <taxon>Embryophyta</taxon>
        <taxon>Tracheophyta</taxon>
        <taxon>Spermatophyta</taxon>
        <taxon>Magnoliopsida</taxon>
        <taxon>eudicotyledons</taxon>
        <taxon>Gunneridae</taxon>
        <taxon>Pentapetalae</taxon>
        <taxon>rosids</taxon>
        <taxon>fabids</taxon>
        <taxon>Fabales</taxon>
        <taxon>Fabaceae</taxon>
        <taxon>Papilionoideae</taxon>
        <taxon>50 kb inversion clade</taxon>
        <taxon>NPAAA clade</taxon>
        <taxon>indigoferoid/millettioid clade</taxon>
        <taxon>Phaseoleae</taxon>
        <taxon>Mucuna</taxon>
    </lineage>
</organism>
<sequence length="382" mass="42303">MDRSMIDFASGRALMDKLLVAARHLISNMASNTQQFGIKGADPSQMVNDNLRLENQLTELTSLVSQLVVGQHQPPSIAARVCGICTSMEHPTDMCPTLQEIQLDHPESVGAIGGYQYGKRLYQSLQAIYDSTIWIFLECTFKSKWLSTTESAIPGTTIPTAATIESAITRQLTISGGLDKVVRNKPRPADADFEPDADSQILSTRKPKSDEELLKMFRKVEINIPLLDTIKQIPKYAKFLKELCMYKRKKMKGGVELGGVASALTKNDDIIARSQQALPKKCRELEIFFAPCTISDYTFADAMLDLGASTNVMPTSIYKSLNFSDLKTTIMTIQLADRSVVQPLGVLKDVLVQVNEMIFQTDFYMLDIEDKISGKGSTLILG</sequence>
<dbReference type="OrthoDB" id="778454at2759"/>
<dbReference type="Gene3D" id="2.40.70.10">
    <property type="entry name" value="Acid Proteases"/>
    <property type="match status" value="1"/>
</dbReference>
<protein>
    <recommendedName>
        <fullName evidence="3">Retrotransposon gag domain-containing protein</fullName>
    </recommendedName>
</protein>
<feature type="non-terminal residue" evidence="1">
    <location>
        <position position="1"/>
    </location>
</feature>
<gene>
    <name evidence="1" type="ORF">CR513_44939</name>
</gene>
<dbReference type="PANTHER" id="PTHR33067:SF9">
    <property type="entry name" value="RNA-DIRECTED DNA POLYMERASE"/>
    <property type="match status" value="1"/>
</dbReference>
<evidence type="ECO:0000313" key="1">
    <source>
        <dbReference type="EMBL" id="RDX75209.1"/>
    </source>
</evidence>
<dbReference type="InterPro" id="IPR021109">
    <property type="entry name" value="Peptidase_aspartic_dom_sf"/>
</dbReference>
<accession>A0A371FA95</accession>
<reference evidence="1" key="1">
    <citation type="submission" date="2018-05" db="EMBL/GenBank/DDBJ databases">
        <title>Draft genome of Mucuna pruriens seed.</title>
        <authorList>
            <person name="Nnadi N.E."/>
            <person name="Vos R."/>
            <person name="Hasami M.H."/>
            <person name="Devisetty U.K."/>
            <person name="Aguiy J.C."/>
        </authorList>
    </citation>
    <scope>NUCLEOTIDE SEQUENCE [LARGE SCALE GENOMIC DNA]</scope>
    <source>
        <strain evidence="1">JCA_2017</strain>
    </source>
</reference>
<proteinExistence type="predicted"/>
<keyword evidence="2" id="KW-1185">Reference proteome</keyword>
<dbReference type="Proteomes" id="UP000257109">
    <property type="component" value="Unassembled WGS sequence"/>
</dbReference>
<dbReference type="CDD" id="cd00303">
    <property type="entry name" value="retropepsin_like"/>
    <property type="match status" value="1"/>
</dbReference>
<evidence type="ECO:0008006" key="3">
    <source>
        <dbReference type="Google" id="ProtNLM"/>
    </source>
</evidence>
<comment type="caution">
    <text evidence="1">The sequence shown here is derived from an EMBL/GenBank/DDBJ whole genome shotgun (WGS) entry which is preliminary data.</text>
</comment>
<dbReference type="AlphaFoldDB" id="A0A371FA95"/>
<name>A0A371FA95_MUCPR</name>